<feature type="compositionally biased region" description="Basic and acidic residues" evidence="4">
    <location>
        <begin position="60"/>
        <end position="73"/>
    </location>
</feature>
<evidence type="ECO:0000256" key="3">
    <source>
        <dbReference type="ARBA" id="ARBA00022827"/>
    </source>
</evidence>
<dbReference type="PANTHER" id="PTHR10742">
    <property type="entry name" value="FLAVIN MONOAMINE OXIDASE"/>
    <property type="match status" value="1"/>
</dbReference>
<feature type="region of interest" description="Disordered" evidence="4">
    <location>
        <begin position="60"/>
        <end position="214"/>
    </location>
</feature>
<protein>
    <recommendedName>
        <fullName evidence="5">Amine oxidase domain-containing protein</fullName>
    </recommendedName>
</protein>
<evidence type="ECO:0000256" key="2">
    <source>
        <dbReference type="ARBA" id="ARBA00022630"/>
    </source>
</evidence>
<proteinExistence type="predicted"/>
<comment type="caution">
    <text evidence="6">The sequence shown here is derived from an EMBL/GenBank/DDBJ whole genome shotgun (WGS) entry which is preliminary data.</text>
</comment>
<keyword evidence="3" id="KW-0274">FAD</keyword>
<dbReference type="Gene3D" id="1.10.405.10">
    <property type="entry name" value="Guanine Nucleotide Dissociation Inhibitor, domain 1"/>
    <property type="match status" value="1"/>
</dbReference>
<dbReference type="PANTHER" id="PTHR10742:SF342">
    <property type="entry name" value="AMINE OXIDASE"/>
    <property type="match status" value="1"/>
</dbReference>
<evidence type="ECO:0000313" key="6">
    <source>
        <dbReference type="EMBL" id="MEQ2290966.1"/>
    </source>
</evidence>
<dbReference type="EMBL" id="JAHRIP010028669">
    <property type="protein sequence ID" value="MEQ2290966.1"/>
    <property type="molecule type" value="Genomic_DNA"/>
</dbReference>
<dbReference type="Gene3D" id="3.50.50.60">
    <property type="entry name" value="FAD/NAD(P)-binding domain"/>
    <property type="match status" value="1"/>
</dbReference>
<evidence type="ECO:0000256" key="4">
    <source>
        <dbReference type="SAM" id="MobiDB-lite"/>
    </source>
</evidence>
<evidence type="ECO:0000256" key="1">
    <source>
        <dbReference type="ARBA" id="ARBA00001974"/>
    </source>
</evidence>
<dbReference type="Pfam" id="PF01593">
    <property type="entry name" value="Amino_oxidase"/>
    <property type="match status" value="1"/>
</dbReference>
<dbReference type="InterPro" id="IPR002937">
    <property type="entry name" value="Amino_oxidase"/>
</dbReference>
<reference evidence="6 7" key="1">
    <citation type="submission" date="2021-06" db="EMBL/GenBank/DDBJ databases">
        <authorList>
            <person name="Palmer J.M."/>
        </authorList>
    </citation>
    <scope>NUCLEOTIDE SEQUENCE [LARGE SCALE GENOMIC DNA]</scope>
    <source>
        <strain evidence="6 7">AS_MEX2019</strain>
        <tissue evidence="6">Muscle</tissue>
    </source>
</reference>
<feature type="domain" description="Amine oxidase" evidence="5">
    <location>
        <begin position="334"/>
        <end position="491"/>
    </location>
</feature>
<feature type="compositionally biased region" description="Polar residues" evidence="4">
    <location>
        <begin position="152"/>
        <end position="167"/>
    </location>
</feature>
<comment type="cofactor">
    <cofactor evidence="1">
        <name>FAD</name>
        <dbReference type="ChEBI" id="CHEBI:57692"/>
    </cofactor>
</comment>
<dbReference type="Proteomes" id="UP001469553">
    <property type="component" value="Unassembled WGS sequence"/>
</dbReference>
<dbReference type="SUPFAM" id="SSF51905">
    <property type="entry name" value="FAD/NAD(P)-binding domain"/>
    <property type="match status" value="1"/>
</dbReference>
<name>A0ABV0YB71_9TELE</name>
<evidence type="ECO:0000313" key="7">
    <source>
        <dbReference type="Proteomes" id="UP001469553"/>
    </source>
</evidence>
<keyword evidence="7" id="KW-1185">Reference proteome</keyword>
<keyword evidence="2" id="KW-0285">Flavoprotein</keyword>
<dbReference type="InterPro" id="IPR050281">
    <property type="entry name" value="Flavin_monoamine_oxidase"/>
</dbReference>
<evidence type="ECO:0000259" key="5">
    <source>
        <dbReference type="Pfam" id="PF01593"/>
    </source>
</evidence>
<sequence length="523" mass="58755">MAIIRVADATLYLWGTCPEHLTREASRRHPSKMLEPPQLAPPDVEKQRLYAESLLDDRASHPISKGEPRHPAEDTPFGHFKCEEPQTCPPGPGTDTEEIRVTVIQRPPRAQEPQENHRRDNRNPPQRRAGESPRGTIQQPRELQRRAHRLRQQPSTPEQIQPWTQRPETPGYITPQAEARCGKQPPGVSQHTPKHPAPDTENHKYTGGQTHQPPEAYKTHVFAALWRTSREVGESALHIISLVSVSSPGVINHSRGTQSKLWSSVLKMMPRMALCKFAPLVLVGVVVFAASGILEDPLYECLHDTDYSELLDIVMKGLPAAKTPRHVAVIGGGMAGLTAAKVLEDAGHKVTILEASERIGGRVETFRNRKEGWYAEVGAMRIPSFHKILLTFISTLQIPLNHFIQDDINTYYLVNGRLHKTYSVENDPSVLNYSLNDREKGKSAAELFTQTLWKVMDDLKTLGCSAMLNKYDSYTVKEYLVKEANLSRGALRMIGDILNENSLFYMSLIEMLYIQSDINDNTA</sequence>
<feature type="region of interest" description="Disordered" evidence="4">
    <location>
        <begin position="25"/>
        <end position="44"/>
    </location>
</feature>
<dbReference type="InterPro" id="IPR036188">
    <property type="entry name" value="FAD/NAD-bd_sf"/>
</dbReference>
<organism evidence="6 7">
    <name type="scientific">Ameca splendens</name>
    <dbReference type="NCBI Taxonomy" id="208324"/>
    <lineage>
        <taxon>Eukaryota</taxon>
        <taxon>Metazoa</taxon>
        <taxon>Chordata</taxon>
        <taxon>Craniata</taxon>
        <taxon>Vertebrata</taxon>
        <taxon>Euteleostomi</taxon>
        <taxon>Actinopterygii</taxon>
        <taxon>Neopterygii</taxon>
        <taxon>Teleostei</taxon>
        <taxon>Neoteleostei</taxon>
        <taxon>Acanthomorphata</taxon>
        <taxon>Ovalentaria</taxon>
        <taxon>Atherinomorphae</taxon>
        <taxon>Cyprinodontiformes</taxon>
        <taxon>Goodeidae</taxon>
        <taxon>Ameca</taxon>
    </lineage>
</organism>
<gene>
    <name evidence="6" type="ORF">AMECASPLE_008511</name>
</gene>
<feature type="compositionally biased region" description="Basic and acidic residues" evidence="4">
    <location>
        <begin position="112"/>
        <end position="122"/>
    </location>
</feature>
<accession>A0ABV0YB71</accession>